<dbReference type="SUPFAM" id="SSF63380">
    <property type="entry name" value="Riboflavin synthase domain-like"/>
    <property type="match status" value="2"/>
</dbReference>
<comment type="function">
    <text evidence="2">Catalyzes the dismutation of two molecules of 6,7-dimethyl-8-ribityllumazine, resulting in the formation of riboflavin and 5-amino-6-(D-ribitylamino)uracil.</text>
</comment>
<evidence type="ECO:0000256" key="8">
    <source>
        <dbReference type="ARBA" id="ARBA00022679"/>
    </source>
</evidence>
<dbReference type="STRING" id="561061.SAMN05660862_2083"/>
<dbReference type="OrthoDB" id="9788537at2"/>
<evidence type="ECO:0000256" key="2">
    <source>
        <dbReference type="ARBA" id="ARBA00002803"/>
    </source>
</evidence>
<dbReference type="InterPro" id="IPR001783">
    <property type="entry name" value="Lumazine-bd"/>
</dbReference>
<proteinExistence type="predicted"/>
<evidence type="ECO:0000256" key="3">
    <source>
        <dbReference type="ARBA" id="ARBA00004887"/>
    </source>
</evidence>
<keyword evidence="8" id="KW-0808">Transferase</keyword>
<evidence type="ECO:0000256" key="9">
    <source>
        <dbReference type="ARBA" id="ARBA00022737"/>
    </source>
</evidence>
<dbReference type="InterPro" id="IPR023366">
    <property type="entry name" value="ATP_synth_asu-like_sf"/>
</dbReference>
<organism evidence="11 12">
    <name type="scientific">Sphingobacterium psychroaquaticum</name>
    <dbReference type="NCBI Taxonomy" id="561061"/>
    <lineage>
        <taxon>Bacteria</taxon>
        <taxon>Pseudomonadati</taxon>
        <taxon>Bacteroidota</taxon>
        <taxon>Sphingobacteriia</taxon>
        <taxon>Sphingobacteriales</taxon>
        <taxon>Sphingobacteriaceae</taxon>
        <taxon>Sphingobacterium</taxon>
    </lineage>
</organism>
<evidence type="ECO:0000256" key="5">
    <source>
        <dbReference type="ARBA" id="ARBA00012827"/>
    </source>
</evidence>
<accession>A0A1X7JR06</accession>
<dbReference type="InterPro" id="IPR017938">
    <property type="entry name" value="Riboflavin_synthase-like_b-brl"/>
</dbReference>
<evidence type="ECO:0000256" key="10">
    <source>
        <dbReference type="NCBIfam" id="TIGR00187"/>
    </source>
</evidence>
<name>A0A1X7JR06_9SPHI</name>
<dbReference type="AlphaFoldDB" id="A0A1X7JR06"/>
<dbReference type="PANTHER" id="PTHR21098">
    <property type="entry name" value="RIBOFLAVIN SYNTHASE ALPHA CHAIN"/>
    <property type="match status" value="1"/>
</dbReference>
<dbReference type="Pfam" id="PF00677">
    <property type="entry name" value="Lum_binding"/>
    <property type="match status" value="2"/>
</dbReference>
<dbReference type="PROSITE" id="PS51177">
    <property type="entry name" value="LUMAZINE_BIND"/>
    <property type="match status" value="2"/>
</dbReference>
<dbReference type="Proteomes" id="UP000192980">
    <property type="component" value="Unassembled WGS sequence"/>
</dbReference>
<protein>
    <recommendedName>
        <fullName evidence="6 10">Riboflavin synthase</fullName>
        <ecNumber evidence="5 10">2.5.1.9</ecNumber>
    </recommendedName>
</protein>
<dbReference type="InterPro" id="IPR026017">
    <property type="entry name" value="Lumazine-bd_dom"/>
</dbReference>
<dbReference type="GO" id="GO:0004746">
    <property type="term" value="F:riboflavin synthase activity"/>
    <property type="evidence" value="ECO:0007669"/>
    <property type="project" value="UniProtKB-UniRule"/>
</dbReference>
<reference evidence="11 12" key="1">
    <citation type="submission" date="2017-04" db="EMBL/GenBank/DDBJ databases">
        <authorList>
            <person name="Afonso C.L."/>
            <person name="Miller P.J."/>
            <person name="Scott M.A."/>
            <person name="Spackman E."/>
            <person name="Goraichik I."/>
            <person name="Dimitrov K.M."/>
            <person name="Suarez D.L."/>
            <person name="Swayne D.E."/>
        </authorList>
    </citation>
    <scope>NUCLEOTIDE SEQUENCE [LARGE SCALE GENOMIC DNA]</scope>
    <source>
        <strain evidence="11 12">DSM 22418</strain>
    </source>
</reference>
<comment type="pathway">
    <text evidence="3">Cofactor biosynthesis; riboflavin biosynthesis; riboflavin from 2-hydroxy-3-oxobutyl phosphate and 5-amino-6-(D-ribitylamino)uracil: step 2/2.</text>
</comment>
<evidence type="ECO:0000256" key="7">
    <source>
        <dbReference type="ARBA" id="ARBA00022619"/>
    </source>
</evidence>
<dbReference type="Gene3D" id="2.40.30.20">
    <property type="match status" value="2"/>
</dbReference>
<evidence type="ECO:0000313" key="11">
    <source>
        <dbReference type="EMBL" id="SMG30768.1"/>
    </source>
</evidence>
<dbReference type="NCBIfam" id="TIGR00187">
    <property type="entry name" value="ribE"/>
    <property type="match status" value="1"/>
</dbReference>
<dbReference type="CDD" id="cd00402">
    <property type="entry name" value="Riboflavin_synthase_like"/>
    <property type="match status" value="1"/>
</dbReference>
<evidence type="ECO:0000256" key="4">
    <source>
        <dbReference type="ARBA" id="ARBA00011233"/>
    </source>
</evidence>
<comment type="subunit">
    <text evidence="4">Homotrimer.</text>
</comment>
<dbReference type="EC" id="2.5.1.9" evidence="5 10"/>
<keyword evidence="12" id="KW-1185">Reference proteome</keyword>
<dbReference type="NCBIfam" id="NF006767">
    <property type="entry name" value="PRK09289.1"/>
    <property type="match status" value="1"/>
</dbReference>
<evidence type="ECO:0000256" key="6">
    <source>
        <dbReference type="ARBA" id="ARBA00013950"/>
    </source>
</evidence>
<dbReference type="GO" id="GO:0009231">
    <property type="term" value="P:riboflavin biosynthetic process"/>
    <property type="evidence" value="ECO:0007669"/>
    <property type="project" value="UniProtKB-KW"/>
</dbReference>
<dbReference type="FunFam" id="2.40.30.20:FF:000004">
    <property type="entry name" value="Riboflavin synthase, alpha subunit"/>
    <property type="match status" value="1"/>
</dbReference>
<dbReference type="RefSeq" id="WP_085472817.1">
    <property type="nucleotide sequence ID" value="NZ_CP038029.1"/>
</dbReference>
<keyword evidence="7" id="KW-0686">Riboflavin biosynthesis</keyword>
<dbReference type="PIRSF" id="PIRSF000498">
    <property type="entry name" value="Riboflavin_syn_A"/>
    <property type="match status" value="1"/>
</dbReference>
<sequence>MFTGIIETLGKVVKIEKEQSNIHYFIQSHISPELRIDQSVSHNGVCLTVVAIDHDTHKVTAIEETLQKSNLKQLSVGDVVNIERCTVANGRFDGHIVQGHVDQVATCISKEDQDGSWLFTFEYTPRLDNITVEKGSVAVNGISLTVVNSQENRFSVAIIPFTLEHTNLGTVEIGDTVNIEFDIIGKYVAKIMAMRG</sequence>
<gene>
    <name evidence="11" type="ORF">SAMN05660862_2083</name>
</gene>
<dbReference type="FunFam" id="2.40.30.20:FF:000003">
    <property type="entry name" value="Riboflavin synthase, alpha subunit"/>
    <property type="match status" value="1"/>
</dbReference>
<dbReference type="EMBL" id="FXAU01000003">
    <property type="protein sequence ID" value="SMG30768.1"/>
    <property type="molecule type" value="Genomic_DNA"/>
</dbReference>
<keyword evidence="9" id="KW-0677">Repeat</keyword>
<dbReference type="PANTHER" id="PTHR21098:SF12">
    <property type="entry name" value="RIBOFLAVIN SYNTHASE"/>
    <property type="match status" value="1"/>
</dbReference>
<evidence type="ECO:0000256" key="1">
    <source>
        <dbReference type="ARBA" id="ARBA00000968"/>
    </source>
</evidence>
<evidence type="ECO:0000313" key="12">
    <source>
        <dbReference type="Proteomes" id="UP000192980"/>
    </source>
</evidence>
<comment type="catalytic activity">
    <reaction evidence="1">
        <text>2 6,7-dimethyl-8-(1-D-ribityl)lumazine + H(+) = 5-amino-6-(D-ribitylamino)uracil + riboflavin</text>
        <dbReference type="Rhea" id="RHEA:20772"/>
        <dbReference type="ChEBI" id="CHEBI:15378"/>
        <dbReference type="ChEBI" id="CHEBI:15934"/>
        <dbReference type="ChEBI" id="CHEBI:57986"/>
        <dbReference type="ChEBI" id="CHEBI:58201"/>
        <dbReference type="EC" id="2.5.1.9"/>
    </reaction>
</comment>